<dbReference type="AlphaFoldDB" id="A0A7W9KQ01"/>
<dbReference type="Proteomes" id="UP000585638">
    <property type="component" value="Unassembled WGS sequence"/>
</dbReference>
<evidence type="ECO:0000313" key="2">
    <source>
        <dbReference type="EMBL" id="MBB5896597.1"/>
    </source>
</evidence>
<name>A0A7W9KQ01_9PSEU</name>
<keyword evidence="1" id="KW-0812">Transmembrane</keyword>
<feature type="transmembrane region" description="Helical" evidence="1">
    <location>
        <begin position="66"/>
        <end position="86"/>
    </location>
</feature>
<dbReference type="EMBL" id="JACHIR010000001">
    <property type="protein sequence ID" value="MBB5896597.1"/>
    <property type="molecule type" value="Genomic_DNA"/>
</dbReference>
<evidence type="ECO:0000256" key="1">
    <source>
        <dbReference type="SAM" id="Phobius"/>
    </source>
</evidence>
<feature type="transmembrane region" description="Helical" evidence="1">
    <location>
        <begin position="21"/>
        <end position="46"/>
    </location>
</feature>
<gene>
    <name evidence="2" type="ORF">BJ998_007793</name>
</gene>
<organism evidence="2 3">
    <name type="scientific">Kutzneria kofuensis</name>
    <dbReference type="NCBI Taxonomy" id="103725"/>
    <lineage>
        <taxon>Bacteria</taxon>
        <taxon>Bacillati</taxon>
        <taxon>Actinomycetota</taxon>
        <taxon>Actinomycetes</taxon>
        <taxon>Pseudonocardiales</taxon>
        <taxon>Pseudonocardiaceae</taxon>
        <taxon>Kutzneria</taxon>
    </lineage>
</organism>
<evidence type="ECO:0000313" key="3">
    <source>
        <dbReference type="Proteomes" id="UP000585638"/>
    </source>
</evidence>
<sequence>MARSLDRQERRFGGIKWGSAFFGWLTSTGTALILTVPAATAFGMANGTGFPGQPGSQPAPSSTAEQIAGVTPVIALLVIMLAALWVRYSAMGADQG</sequence>
<reference evidence="2 3" key="1">
    <citation type="submission" date="2020-08" db="EMBL/GenBank/DDBJ databases">
        <title>Sequencing the genomes of 1000 actinobacteria strains.</title>
        <authorList>
            <person name="Klenk H.-P."/>
        </authorList>
    </citation>
    <scope>NUCLEOTIDE SEQUENCE [LARGE SCALE GENOMIC DNA]</scope>
    <source>
        <strain evidence="2 3">DSM 43851</strain>
    </source>
</reference>
<protein>
    <submittedName>
        <fullName evidence="2">Uncharacterized protein</fullName>
    </submittedName>
</protein>
<proteinExistence type="predicted"/>
<comment type="caution">
    <text evidence="2">The sequence shown here is derived from an EMBL/GenBank/DDBJ whole genome shotgun (WGS) entry which is preliminary data.</text>
</comment>
<keyword evidence="1" id="KW-0472">Membrane</keyword>
<dbReference type="RefSeq" id="WP_184868223.1">
    <property type="nucleotide sequence ID" value="NZ_BAAAWY010000016.1"/>
</dbReference>
<keyword evidence="1" id="KW-1133">Transmembrane helix</keyword>
<keyword evidence="3" id="KW-1185">Reference proteome</keyword>
<accession>A0A7W9KQ01</accession>